<dbReference type="InterPro" id="IPR003374">
    <property type="entry name" value="ApbE-like_sf"/>
</dbReference>
<dbReference type="Proteomes" id="UP000316770">
    <property type="component" value="Chromosome"/>
</dbReference>
<keyword evidence="11" id="KW-0732">Signal</keyword>
<dbReference type="Pfam" id="PF02424">
    <property type="entry name" value="ApbE"/>
    <property type="match status" value="1"/>
</dbReference>
<dbReference type="EMBL" id="CP036318">
    <property type="protein sequence ID" value="QDV56787.1"/>
    <property type="molecule type" value="Genomic_DNA"/>
</dbReference>
<keyword evidence="7" id="KW-0274">FAD</keyword>
<dbReference type="Gene3D" id="3.10.520.10">
    <property type="entry name" value="ApbE-like domains"/>
    <property type="match status" value="1"/>
</dbReference>
<keyword evidence="12" id="KW-0449">Lipoprotein</keyword>
<dbReference type="Gene3D" id="2.60.40.4070">
    <property type="match status" value="1"/>
</dbReference>
<evidence type="ECO:0000256" key="7">
    <source>
        <dbReference type="ARBA" id="ARBA00022827"/>
    </source>
</evidence>
<sequence length="496" mass="54793" precursor="true">MFRIPLTLIAAIFLSASLSADEHRFQHENVLGTSLTLDVHVASPQLARTIESESLTEIGRLDAIFSSYRDDSELSRWLKQPVGVDAALSVELIAVLQRAEHVRRESHGAFDIRAAAIAELWKSEAKAGRSPSDASRNQMVQSLAEPVVSFSNERVRRLTDHRINLDSLAKGYILDRVCEVVSKHLSPGDRFSINVGGDLRTIGDGATKIVITDPRRPSENAKPLVEFTAHGEVAVATSGTYRRSLQIGEREVSHLFDPRSALPVGHTISASVIAADAITADALATTISVLPTHEAIQWIDAKPGCECLIVDEKGKVHRSANWPAANPSPASRLIAAADAKQAGIHVWFKLERPSGSSYRRPYLAVWLEDEDGFPVKTAVLWMQTEQPGPRWHRDLTRWYRNDRMRKIVEKTDLIEAISGATRGPGEYEAHFDGTDNSGEPLPTGRYTLCLEAARENGTYKIIRQRIDWGTDTVEKTQLKGNIEIPQAAYQIVPAVQ</sequence>
<evidence type="ECO:0000256" key="9">
    <source>
        <dbReference type="ARBA" id="ARBA00031306"/>
    </source>
</evidence>
<keyword evidence="4" id="KW-0285">Flavoprotein</keyword>
<keyword evidence="5" id="KW-0808">Transferase</keyword>
<dbReference type="RefSeq" id="WP_145285611.1">
    <property type="nucleotide sequence ID" value="NZ_CP036318.1"/>
</dbReference>
<evidence type="ECO:0000256" key="6">
    <source>
        <dbReference type="ARBA" id="ARBA00022723"/>
    </source>
</evidence>
<comment type="catalytic activity">
    <reaction evidence="10">
        <text>L-threonyl-[protein] + FAD = FMN-L-threonyl-[protein] + AMP + H(+)</text>
        <dbReference type="Rhea" id="RHEA:36847"/>
        <dbReference type="Rhea" id="RHEA-COMP:11060"/>
        <dbReference type="Rhea" id="RHEA-COMP:11061"/>
        <dbReference type="ChEBI" id="CHEBI:15378"/>
        <dbReference type="ChEBI" id="CHEBI:30013"/>
        <dbReference type="ChEBI" id="CHEBI:57692"/>
        <dbReference type="ChEBI" id="CHEBI:74257"/>
        <dbReference type="ChEBI" id="CHEBI:456215"/>
        <dbReference type="EC" id="2.7.1.180"/>
    </reaction>
</comment>
<accession>A0A518IUM5</accession>
<keyword evidence="8" id="KW-0460">Magnesium</keyword>
<evidence type="ECO:0000313" key="12">
    <source>
        <dbReference type="EMBL" id="QDV56787.1"/>
    </source>
</evidence>
<dbReference type="InterPro" id="IPR014469">
    <property type="entry name" value="DUF2271"/>
</dbReference>
<evidence type="ECO:0000256" key="5">
    <source>
        <dbReference type="ARBA" id="ARBA00022679"/>
    </source>
</evidence>
<keyword evidence="6" id="KW-0479">Metal-binding</keyword>
<dbReference type="GO" id="GO:0016740">
    <property type="term" value="F:transferase activity"/>
    <property type="evidence" value="ECO:0007669"/>
    <property type="project" value="UniProtKB-KW"/>
</dbReference>
<dbReference type="SUPFAM" id="SSF143631">
    <property type="entry name" value="ApbE-like"/>
    <property type="match status" value="1"/>
</dbReference>
<evidence type="ECO:0000256" key="2">
    <source>
        <dbReference type="ARBA" id="ARBA00011955"/>
    </source>
</evidence>
<comment type="cofactor">
    <cofactor evidence="1">
        <name>Mg(2+)</name>
        <dbReference type="ChEBI" id="CHEBI:18420"/>
    </cofactor>
</comment>
<evidence type="ECO:0000256" key="11">
    <source>
        <dbReference type="SAM" id="SignalP"/>
    </source>
</evidence>
<organism evidence="12 13">
    <name type="scientific">Rosistilla oblonga</name>
    <dbReference type="NCBI Taxonomy" id="2527990"/>
    <lineage>
        <taxon>Bacteria</taxon>
        <taxon>Pseudomonadati</taxon>
        <taxon>Planctomycetota</taxon>
        <taxon>Planctomycetia</taxon>
        <taxon>Pirellulales</taxon>
        <taxon>Pirellulaceae</taxon>
        <taxon>Rosistilla</taxon>
    </lineage>
</organism>
<protein>
    <recommendedName>
        <fullName evidence="3">FAD:protein FMN transferase</fullName>
        <ecNumber evidence="2">2.7.1.180</ecNumber>
    </recommendedName>
    <alternativeName>
        <fullName evidence="9">Flavin transferase</fullName>
    </alternativeName>
</protein>
<feature type="signal peptide" evidence="11">
    <location>
        <begin position="1"/>
        <end position="20"/>
    </location>
</feature>
<dbReference type="EC" id="2.7.1.180" evidence="2"/>
<dbReference type="GO" id="GO:0046872">
    <property type="term" value="F:metal ion binding"/>
    <property type="evidence" value="ECO:0007669"/>
    <property type="project" value="UniProtKB-KW"/>
</dbReference>
<dbReference type="Pfam" id="PF10029">
    <property type="entry name" value="DUF2271"/>
    <property type="match status" value="1"/>
</dbReference>
<name>A0A518IUM5_9BACT</name>
<dbReference type="InterPro" id="IPR024932">
    <property type="entry name" value="ApbE"/>
</dbReference>
<dbReference type="AlphaFoldDB" id="A0A518IUM5"/>
<evidence type="ECO:0000313" key="13">
    <source>
        <dbReference type="Proteomes" id="UP000316770"/>
    </source>
</evidence>
<proteinExistence type="predicted"/>
<reference evidence="12 13" key="1">
    <citation type="submission" date="2019-02" db="EMBL/GenBank/DDBJ databases">
        <title>Deep-cultivation of Planctomycetes and their phenomic and genomic characterization uncovers novel biology.</title>
        <authorList>
            <person name="Wiegand S."/>
            <person name="Jogler M."/>
            <person name="Boedeker C."/>
            <person name="Pinto D."/>
            <person name="Vollmers J."/>
            <person name="Rivas-Marin E."/>
            <person name="Kohn T."/>
            <person name="Peeters S.H."/>
            <person name="Heuer A."/>
            <person name="Rast P."/>
            <person name="Oberbeckmann S."/>
            <person name="Bunk B."/>
            <person name="Jeske O."/>
            <person name="Meyerdierks A."/>
            <person name="Storesund J.E."/>
            <person name="Kallscheuer N."/>
            <person name="Luecker S."/>
            <person name="Lage O.M."/>
            <person name="Pohl T."/>
            <person name="Merkel B.J."/>
            <person name="Hornburger P."/>
            <person name="Mueller R.-W."/>
            <person name="Bruemmer F."/>
            <person name="Labrenz M."/>
            <person name="Spormann A.M."/>
            <person name="Op den Camp H."/>
            <person name="Overmann J."/>
            <person name="Amann R."/>
            <person name="Jetten M.S.M."/>
            <person name="Mascher T."/>
            <person name="Medema M.H."/>
            <person name="Devos D.P."/>
            <person name="Kaster A.-K."/>
            <person name="Ovreas L."/>
            <person name="Rohde M."/>
            <person name="Galperin M.Y."/>
            <person name="Jogler C."/>
        </authorList>
    </citation>
    <scope>NUCLEOTIDE SEQUENCE [LARGE SCALE GENOMIC DNA]</scope>
    <source>
        <strain evidence="12 13">Mal33</strain>
    </source>
</reference>
<evidence type="ECO:0000256" key="3">
    <source>
        <dbReference type="ARBA" id="ARBA00016337"/>
    </source>
</evidence>
<evidence type="ECO:0000256" key="1">
    <source>
        <dbReference type="ARBA" id="ARBA00001946"/>
    </source>
</evidence>
<gene>
    <name evidence="12" type="primary">apbE_2</name>
    <name evidence="12" type="ORF">Mal33_27860</name>
</gene>
<evidence type="ECO:0000256" key="10">
    <source>
        <dbReference type="ARBA" id="ARBA00048540"/>
    </source>
</evidence>
<dbReference type="PANTHER" id="PTHR30040:SF2">
    <property type="entry name" value="FAD:PROTEIN FMN TRANSFERASE"/>
    <property type="match status" value="1"/>
</dbReference>
<keyword evidence="13" id="KW-1185">Reference proteome</keyword>
<evidence type="ECO:0000256" key="8">
    <source>
        <dbReference type="ARBA" id="ARBA00022842"/>
    </source>
</evidence>
<dbReference type="PANTHER" id="PTHR30040">
    <property type="entry name" value="THIAMINE BIOSYNTHESIS LIPOPROTEIN APBE"/>
    <property type="match status" value="1"/>
</dbReference>
<evidence type="ECO:0000256" key="4">
    <source>
        <dbReference type="ARBA" id="ARBA00022630"/>
    </source>
</evidence>
<feature type="chain" id="PRO_5039937075" description="FAD:protein FMN transferase" evidence="11">
    <location>
        <begin position="21"/>
        <end position="496"/>
    </location>
</feature>